<comment type="caution">
    <text evidence="2">The sequence shown here is derived from an EMBL/GenBank/DDBJ whole genome shotgun (WGS) entry which is preliminary data.</text>
</comment>
<dbReference type="AlphaFoldDB" id="A0A4R6UVA4"/>
<dbReference type="InterPro" id="IPR029063">
    <property type="entry name" value="SAM-dependent_MTases_sf"/>
</dbReference>
<dbReference type="Proteomes" id="UP000295375">
    <property type="component" value="Unassembled WGS sequence"/>
</dbReference>
<dbReference type="InterPro" id="IPR025714">
    <property type="entry name" value="Methyltranfer_dom"/>
</dbReference>
<reference evidence="2 3" key="1">
    <citation type="submission" date="2019-03" db="EMBL/GenBank/DDBJ databases">
        <title>Genomic Encyclopedia of Type Strains, Phase IV (KMG-IV): sequencing the most valuable type-strain genomes for metagenomic binning, comparative biology and taxonomic classification.</title>
        <authorList>
            <person name="Goeker M."/>
        </authorList>
    </citation>
    <scope>NUCLEOTIDE SEQUENCE [LARGE SCALE GENOMIC DNA]</scope>
    <source>
        <strain evidence="2 3">DSM 103792</strain>
    </source>
</reference>
<evidence type="ECO:0000259" key="1">
    <source>
        <dbReference type="Pfam" id="PF13679"/>
    </source>
</evidence>
<dbReference type="EMBL" id="SNYM01000003">
    <property type="protein sequence ID" value="TDQ49753.1"/>
    <property type="molecule type" value="Genomic_DNA"/>
</dbReference>
<feature type="domain" description="Methyltransferase" evidence="1">
    <location>
        <begin position="106"/>
        <end position="221"/>
    </location>
</feature>
<keyword evidence="2" id="KW-0489">Methyltransferase</keyword>
<dbReference type="RefSeq" id="WP_133588343.1">
    <property type="nucleotide sequence ID" value="NZ_CP037953.1"/>
</dbReference>
<evidence type="ECO:0000313" key="3">
    <source>
        <dbReference type="Proteomes" id="UP000295375"/>
    </source>
</evidence>
<dbReference type="OrthoDB" id="5298194at2"/>
<keyword evidence="2" id="KW-0808">Transferase</keyword>
<dbReference type="GO" id="GO:0032259">
    <property type="term" value="P:methylation"/>
    <property type="evidence" value="ECO:0007669"/>
    <property type="project" value="UniProtKB-KW"/>
</dbReference>
<dbReference type="SUPFAM" id="SSF53335">
    <property type="entry name" value="S-adenosyl-L-methionine-dependent methyltransferases"/>
    <property type="match status" value="1"/>
</dbReference>
<dbReference type="GO" id="GO:0008168">
    <property type="term" value="F:methyltransferase activity"/>
    <property type="evidence" value="ECO:0007669"/>
    <property type="project" value="UniProtKB-KW"/>
</dbReference>
<dbReference type="PANTHER" id="PTHR13369:SF0">
    <property type="entry name" value="GLUTATHIONE S-TRANSFERASE C-TERMINAL DOMAIN-CONTAINING PROTEIN"/>
    <property type="match status" value="1"/>
</dbReference>
<protein>
    <submittedName>
        <fullName evidence="2">Methyltransferase family protein</fullName>
    </submittedName>
</protein>
<gene>
    <name evidence="2" type="ORF">EV696_103122</name>
</gene>
<dbReference type="Pfam" id="PF13679">
    <property type="entry name" value="Methyltransf_32"/>
    <property type="match status" value="1"/>
</dbReference>
<organism evidence="2 3">
    <name type="scientific">Permianibacter aggregans</name>
    <dbReference type="NCBI Taxonomy" id="1510150"/>
    <lineage>
        <taxon>Bacteria</taxon>
        <taxon>Pseudomonadati</taxon>
        <taxon>Pseudomonadota</taxon>
        <taxon>Gammaproteobacteria</taxon>
        <taxon>Pseudomonadales</taxon>
        <taxon>Pseudomonadaceae</taxon>
        <taxon>Permianibacter</taxon>
    </lineage>
</organism>
<accession>A0A4R6UVA4</accession>
<proteinExistence type="predicted"/>
<sequence>MDHLSRFSAIHSLLHSHQSYWRESPFCIPAPAWLQQSPDLAQAMQALSANDLSEMEAEPARLQQHVASFLPTLQGLPELLHVAAAATIAELPTRWSTDVPGRKWAQISAFAAQVPASSLTLVDWCAGKSHLGRTIAALHQRPLRAIERDATLCREGTQMAVTQHLHAQFVCADVLQEQPPLHADDQVLALHACGDLHRILLRHWRQSRSPQLVLAPCCYHLWLKDDYQPLSQQAQQMNLQLNKNQVQLAIQETVTSSARVRQQVDQLAQWRLAFDVWQREARGIDEYLNTPSLPLSVLPLGIEEVFKRFAARHQLSLPSDLDFTVYQQRGQQRFAEAKRLQLVRQTFRRALEMYLVLDLALYLEDANCRVQLKTFCAREITPRNLLLIVERQA</sequence>
<evidence type="ECO:0000313" key="2">
    <source>
        <dbReference type="EMBL" id="TDQ49753.1"/>
    </source>
</evidence>
<name>A0A4R6UVA4_9GAMM</name>
<keyword evidence="3" id="KW-1185">Reference proteome</keyword>
<dbReference type="PANTHER" id="PTHR13369">
    <property type="match status" value="1"/>
</dbReference>